<feature type="compositionally biased region" description="Acidic residues" evidence="1">
    <location>
        <begin position="53"/>
        <end position="68"/>
    </location>
</feature>
<feature type="compositionally biased region" description="Low complexity" evidence="1">
    <location>
        <begin position="127"/>
        <end position="138"/>
    </location>
</feature>
<sequence length="196" mass="21593">MDAASVKLEDALPPAVEVRDHGGKEEEEDAAQPHARLGGARREVGEGRRPRVEEDDLDVEDEEDDGDEVEPHVEALAGGADRVHARLVRQPLHLARAARAEELAQHDVGDREGDRHQDDHDQREVARQVGRGQRQRQGGHAGRMVAGWWRIRLSGGCPRRVCQFGRRGWPCLPVRSGVAEVGRAGWGLRGEFIAAG</sequence>
<reference evidence="2" key="1">
    <citation type="journal article" date="2015" name="Genome Announc.">
        <title>Draft Genome Sequence of Tolypothrix boutellei Strain VB521301.</title>
        <authorList>
            <person name="Chandrababunaidu M.M."/>
            <person name="Singh D."/>
            <person name="Sen D."/>
            <person name="Bhan S."/>
            <person name="Das S."/>
            <person name="Gupta A."/>
            <person name="Adhikary S.P."/>
            <person name="Tripathy S."/>
        </authorList>
    </citation>
    <scope>NUCLEOTIDE SEQUENCE</scope>
    <source>
        <strain evidence="2">VB521301</strain>
    </source>
</reference>
<dbReference type="EMBL" id="JHEG02000047">
    <property type="protein sequence ID" value="KIE11595.1"/>
    <property type="molecule type" value="Genomic_DNA"/>
</dbReference>
<feature type="region of interest" description="Disordered" evidence="1">
    <location>
        <begin position="103"/>
        <end position="141"/>
    </location>
</feature>
<organism evidence="2">
    <name type="scientific">Tolypothrix bouteillei VB521301</name>
    <dbReference type="NCBI Taxonomy" id="1479485"/>
    <lineage>
        <taxon>Bacteria</taxon>
        <taxon>Bacillati</taxon>
        <taxon>Cyanobacteriota</taxon>
        <taxon>Cyanophyceae</taxon>
        <taxon>Nostocales</taxon>
        <taxon>Tolypothrichaceae</taxon>
        <taxon>Tolypothrix</taxon>
    </lineage>
</organism>
<dbReference type="STRING" id="1479485.DA73_0215000"/>
<protein>
    <submittedName>
        <fullName evidence="2">Uncharacterized protein</fullName>
    </submittedName>
</protein>
<comment type="caution">
    <text evidence="2">The sequence shown here is derived from an EMBL/GenBank/DDBJ whole genome shotgun (WGS) entry which is preliminary data.</text>
</comment>
<feature type="region of interest" description="Disordered" evidence="1">
    <location>
        <begin position="1"/>
        <end position="78"/>
    </location>
</feature>
<gene>
    <name evidence="2" type="ORF">DA73_0215000</name>
</gene>
<feature type="compositionally biased region" description="Basic and acidic residues" evidence="1">
    <location>
        <begin position="40"/>
        <end position="52"/>
    </location>
</feature>
<name>A0A0C1RHX3_9CYAN</name>
<evidence type="ECO:0000313" key="2">
    <source>
        <dbReference type="EMBL" id="KIE11595.1"/>
    </source>
</evidence>
<accession>A0A0C1RHX3</accession>
<dbReference type="AlphaFoldDB" id="A0A0C1RHX3"/>
<feature type="compositionally biased region" description="Basic and acidic residues" evidence="1">
    <location>
        <begin position="103"/>
        <end position="126"/>
    </location>
</feature>
<evidence type="ECO:0000256" key="1">
    <source>
        <dbReference type="SAM" id="MobiDB-lite"/>
    </source>
</evidence>
<proteinExistence type="predicted"/>